<evidence type="ECO:0008006" key="3">
    <source>
        <dbReference type="Google" id="ProtNLM"/>
    </source>
</evidence>
<dbReference type="PANTHER" id="PTHR23220:SF90">
    <property type="entry name" value="INTEGRIN ALPHA-7"/>
    <property type="match status" value="1"/>
</dbReference>
<dbReference type="GO" id="GO:0009897">
    <property type="term" value="C:external side of plasma membrane"/>
    <property type="evidence" value="ECO:0007669"/>
    <property type="project" value="TreeGrafter"/>
</dbReference>
<organism evidence="1 2">
    <name type="scientific">Chiloscyllium punctatum</name>
    <name type="common">Brownbanded bambooshark</name>
    <name type="synonym">Hemiscyllium punctatum</name>
    <dbReference type="NCBI Taxonomy" id="137246"/>
    <lineage>
        <taxon>Eukaryota</taxon>
        <taxon>Metazoa</taxon>
        <taxon>Chordata</taxon>
        <taxon>Craniata</taxon>
        <taxon>Vertebrata</taxon>
        <taxon>Chondrichthyes</taxon>
        <taxon>Elasmobranchii</taxon>
        <taxon>Galeomorphii</taxon>
        <taxon>Galeoidea</taxon>
        <taxon>Orectolobiformes</taxon>
        <taxon>Hemiscylliidae</taxon>
        <taxon>Chiloscyllium</taxon>
    </lineage>
</organism>
<gene>
    <name evidence="1" type="ORF">chiPu_0024828</name>
</gene>
<name>A0A401TDK3_CHIPU</name>
<accession>A0A401TDK3</accession>
<dbReference type="Proteomes" id="UP000287033">
    <property type="component" value="Unassembled WGS sequence"/>
</dbReference>
<dbReference type="EMBL" id="BEZZ01046887">
    <property type="protein sequence ID" value="GCC40721.1"/>
    <property type="molecule type" value="Genomic_DNA"/>
</dbReference>
<dbReference type="GO" id="GO:0033627">
    <property type="term" value="P:cell adhesion mediated by integrin"/>
    <property type="evidence" value="ECO:0007669"/>
    <property type="project" value="TreeGrafter"/>
</dbReference>
<comment type="caution">
    <text evidence="1">The sequence shown here is derived from an EMBL/GenBank/DDBJ whole genome shotgun (WGS) entry which is preliminary data.</text>
</comment>
<dbReference type="GO" id="GO:0008305">
    <property type="term" value="C:integrin complex"/>
    <property type="evidence" value="ECO:0007669"/>
    <property type="project" value="TreeGrafter"/>
</dbReference>
<dbReference type="InterPro" id="IPR028994">
    <property type="entry name" value="Integrin_alpha_N"/>
</dbReference>
<sequence length="114" mass="12194">MDLVVGAPYFFDRKEEIGGAVYVYINQAGKWGGVRSLRLNGTKDSLFGLAVANIGDINQDGFEGGSGEAKLGSFVTVSSNLLTAYILLFLANCGRADSLIKPLFKASERNSENP</sequence>
<dbReference type="Gene3D" id="2.130.10.130">
    <property type="entry name" value="Integrin alpha, N-terminal"/>
    <property type="match status" value="1"/>
</dbReference>
<dbReference type="STRING" id="137246.A0A401TDK3"/>
<evidence type="ECO:0000313" key="2">
    <source>
        <dbReference type="Proteomes" id="UP000287033"/>
    </source>
</evidence>
<evidence type="ECO:0000313" key="1">
    <source>
        <dbReference type="EMBL" id="GCC40721.1"/>
    </source>
</evidence>
<dbReference type="GO" id="GO:0005178">
    <property type="term" value="F:integrin binding"/>
    <property type="evidence" value="ECO:0007669"/>
    <property type="project" value="TreeGrafter"/>
</dbReference>
<dbReference type="PANTHER" id="PTHR23220">
    <property type="entry name" value="INTEGRIN ALPHA"/>
    <property type="match status" value="1"/>
</dbReference>
<proteinExistence type="predicted"/>
<dbReference type="AlphaFoldDB" id="A0A401TDK3"/>
<protein>
    <recommendedName>
        <fullName evidence="3">Integrin alpha-2 domain-containing protein</fullName>
    </recommendedName>
</protein>
<reference evidence="1 2" key="1">
    <citation type="journal article" date="2018" name="Nat. Ecol. Evol.">
        <title>Shark genomes provide insights into elasmobranch evolution and the origin of vertebrates.</title>
        <authorList>
            <person name="Hara Y"/>
            <person name="Yamaguchi K"/>
            <person name="Onimaru K"/>
            <person name="Kadota M"/>
            <person name="Koyanagi M"/>
            <person name="Keeley SD"/>
            <person name="Tatsumi K"/>
            <person name="Tanaka K"/>
            <person name="Motone F"/>
            <person name="Kageyama Y"/>
            <person name="Nozu R"/>
            <person name="Adachi N"/>
            <person name="Nishimura O"/>
            <person name="Nakagawa R"/>
            <person name="Tanegashima C"/>
            <person name="Kiyatake I"/>
            <person name="Matsumoto R"/>
            <person name="Murakumo K"/>
            <person name="Nishida K"/>
            <person name="Terakita A"/>
            <person name="Kuratani S"/>
            <person name="Sato K"/>
            <person name="Hyodo S Kuraku.S."/>
        </authorList>
    </citation>
    <scope>NUCLEOTIDE SEQUENCE [LARGE SCALE GENOMIC DNA]</scope>
</reference>
<dbReference type="GO" id="GO:0007160">
    <property type="term" value="P:cell-matrix adhesion"/>
    <property type="evidence" value="ECO:0007669"/>
    <property type="project" value="TreeGrafter"/>
</dbReference>
<dbReference type="GO" id="GO:0098609">
    <property type="term" value="P:cell-cell adhesion"/>
    <property type="evidence" value="ECO:0007669"/>
    <property type="project" value="TreeGrafter"/>
</dbReference>
<dbReference type="SUPFAM" id="SSF69318">
    <property type="entry name" value="Integrin alpha N-terminal domain"/>
    <property type="match status" value="1"/>
</dbReference>
<dbReference type="OrthoDB" id="5317514at2759"/>
<dbReference type="GO" id="GO:0007229">
    <property type="term" value="P:integrin-mediated signaling pathway"/>
    <property type="evidence" value="ECO:0007669"/>
    <property type="project" value="TreeGrafter"/>
</dbReference>
<dbReference type="GO" id="GO:0050900">
    <property type="term" value="P:leukocyte migration"/>
    <property type="evidence" value="ECO:0007669"/>
    <property type="project" value="TreeGrafter"/>
</dbReference>
<keyword evidence="2" id="KW-1185">Reference proteome</keyword>